<dbReference type="InterPro" id="IPR001584">
    <property type="entry name" value="Integrase_cat-core"/>
</dbReference>
<dbReference type="Gene3D" id="3.30.420.10">
    <property type="entry name" value="Ribonuclease H-like superfamily/Ribonuclease H"/>
    <property type="match status" value="1"/>
</dbReference>
<dbReference type="RefSeq" id="WP_011386117.1">
    <property type="nucleotide sequence ID" value="NC_007626.1"/>
</dbReference>
<dbReference type="EMBL" id="AP007255">
    <property type="protein sequence ID" value="BAE52567.1"/>
    <property type="molecule type" value="Genomic_DNA"/>
</dbReference>
<dbReference type="AlphaFoldDB" id="Q2W0Q8"/>
<dbReference type="GO" id="GO:0003676">
    <property type="term" value="F:nucleic acid binding"/>
    <property type="evidence" value="ECO:0007669"/>
    <property type="project" value="InterPro"/>
</dbReference>
<dbReference type="OrthoDB" id="5287589at2"/>
<dbReference type="SUPFAM" id="SSF53098">
    <property type="entry name" value="Ribonuclease H-like"/>
    <property type="match status" value="1"/>
</dbReference>
<proteinExistence type="predicted"/>
<name>Q2W0Q8_PARM1</name>
<keyword evidence="3" id="KW-1185">Reference proteome</keyword>
<gene>
    <name evidence="2" type="ordered locus">amb3763</name>
</gene>
<dbReference type="InterPro" id="IPR012337">
    <property type="entry name" value="RNaseH-like_sf"/>
</dbReference>
<organism evidence="2 3">
    <name type="scientific">Paramagnetospirillum magneticum (strain ATCC 700264 / AMB-1)</name>
    <name type="common">Magnetospirillum magneticum</name>
    <dbReference type="NCBI Taxonomy" id="342108"/>
    <lineage>
        <taxon>Bacteria</taxon>
        <taxon>Pseudomonadati</taxon>
        <taxon>Pseudomonadota</taxon>
        <taxon>Alphaproteobacteria</taxon>
        <taxon>Rhodospirillales</taxon>
        <taxon>Magnetospirillaceae</taxon>
        <taxon>Paramagnetospirillum</taxon>
    </lineage>
</organism>
<dbReference type="STRING" id="342108.amb3763"/>
<dbReference type="PROSITE" id="PS50994">
    <property type="entry name" value="INTEGRASE"/>
    <property type="match status" value="1"/>
</dbReference>
<dbReference type="KEGG" id="mag:amb3763"/>
<dbReference type="GO" id="GO:0015074">
    <property type="term" value="P:DNA integration"/>
    <property type="evidence" value="ECO:0007669"/>
    <property type="project" value="InterPro"/>
</dbReference>
<dbReference type="HOGENOM" id="CLU_419665_0_0_5"/>
<accession>Q2W0Q8</accession>
<sequence>MSNGFSFQPGASVLWRGKRCIIVEAVTASSVLLDVGDGQDKEVVPVSKLRPIRDAETVQADRSLDALVPEDLAEVKRRFTIIKPLVRCERRREADVLRIAEENGVCRTTIYDWIKLYEGRRRVSDLAPRRKGRKMPKRLSPEAEAIITSVIDEKYLSTQKASGEEVILEIHRRCRAAKLETKPCACTIRTRLRAVDPKLKVLRREGKKAAHDKFGAVKGNFPGADAPLSVVQIDHTLLDIMVLDEEMRLPIGRPWLTLAIDVFSRMVVGYHLSLDNPGAFAVGLCLCHGMLDKAAELERLGVKGEWPVWGKPRMIHSDNGKDFRSYLIQDTLDEHDNGGLFELLVAAAYRRAGAVVDFIPERKGVARTPDMHVRMDGKVWAVECKRMETGVYGERERAAMRQLWGPHAQWLADRGMSVFCNAVFEVEIASVPSDYLAEKVVRWLRGRGRPLVWNDTVGSGTIGELDLAPLRAELAHSDIQSSGSRVYELLSGSYVRTTNYVSIMRHQPASWNPRYMDDCDLAVLLRWESRSEAAIDAKARDILKKLSEANDQLPEDLPGVVHVGFEAVEGDAVERARYRKILATAQSFDPGVKPLEYVYCHYFVPESPPDQSWAYDETTQWCAIRAKGGKPLDDMFLVIPPASGTHFRPHWES</sequence>
<evidence type="ECO:0000313" key="3">
    <source>
        <dbReference type="Proteomes" id="UP000007058"/>
    </source>
</evidence>
<feature type="domain" description="Integrase catalytic" evidence="1">
    <location>
        <begin position="223"/>
        <end position="335"/>
    </location>
</feature>
<protein>
    <submittedName>
        <fullName evidence="2">Transposase</fullName>
    </submittedName>
</protein>
<evidence type="ECO:0000313" key="2">
    <source>
        <dbReference type="EMBL" id="BAE52567.1"/>
    </source>
</evidence>
<dbReference type="InterPro" id="IPR036397">
    <property type="entry name" value="RNaseH_sf"/>
</dbReference>
<dbReference type="Proteomes" id="UP000007058">
    <property type="component" value="Chromosome"/>
</dbReference>
<reference evidence="2 3" key="1">
    <citation type="journal article" date="2005" name="DNA Res.">
        <title>Complete genome sequence of the facultative anaerobic magnetotactic bacterium Magnetospirillum sp. strain AMB-1.</title>
        <authorList>
            <person name="Matsunaga T."/>
            <person name="Okamura Y."/>
            <person name="Fukuda Y."/>
            <person name="Wahyudi A.T."/>
            <person name="Murase Y."/>
            <person name="Takeyama H."/>
        </authorList>
    </citation>
    <scope>NUCLEOTIDE SEQUENCE [LARGE SCALE GENOMIC DNA]</scope>
    <source>
        <strain evidence="3">ATCC 700264 / AMB-1</strain>
    </source>
</reference>
<evidence type="ECO:0000259" key="1">
    <source>
        <dbReference type="PROSITE" id="PS50994"/>
    </source>
</evidence>